<feature type="coiled-coil region" evidence="1">
    <location>
        <begin position="31"/>
        <end position="58"/>
    </location>
</feature>
<reference evidence="2 3" key="1">
    <citation type="submission" date="2018-05" db="EMBL/GenBank/DDBJ databases">
        <title>Genomic characterization of a novel Pseudomonas phage phCDa.</title>
        <authorList>
            <person name="Chen C."/>
            <person name="Lu D."/>
            <person name="Wang J."/>
            <person name="Fu R."/>
        </authorList>
    </citation>
    <scope>NUCLEOTIDE SEQUENCE [LARGE SCALE GENOMIC DNA]</scope>
</reference>
<organism evidence="2 3">
    <name type="scientific">Pseudomonas phage phCDa</name>
    <dbReference type="NCBI Taxonomy" id="2268587"/>
    <lineage>
        <taxon>Viruses</taxon>
        <taxon>Duplodnaviria</taxon>
        <taxon>Heunggongvirae</taxon>
        <taxon>Uroviricota</taxon>
        <taxon>Caudoviricetes</taxon>
        <taxon>Schitoviridae</taxon>
        <taxon>Shizishanvirus</taxon>
        <taxon>Shizishanvirus phCDa</taxon>
    </lineage>
</organism>
<protein>
    <submittedName>
        <fullName evidence="2">Uncharacterized protein</fullName>
    </submittedName>
</protein>
<keyword evidence="1" id="KW-0175">Coiled coil</keyword>
<keyword evidence="3" id="KW-1185">Reference proteome</keyword>
<evidence type="ECO:0000313" key="3">
    <source>
        <dbReference type="Proteomes" id="UP000252224"/>
    </source>
</evidence>
<accession>A0A2Z5H8N6</accession>
<evidence type="ECO:0000313" key="2">
    <source>
        <dbReference type="EMBL" id="AXC36531.1"/>
    </source>
</evidence>
<name>A0A2Z5H8N6_9CAUD</name>
<dbReference type="Proteomes" id="UP000252224">
    <property type="component" value="Segment"/>
</dbReference>
<dbReference type="EMBL" id="MH382836">
    <property type="protein sequence ID" value="AXC36531.1"/>
    <property type="molecule type" value="Genomic_DNA"/>
</dbReference>
<sequence>MKWKVLGAAALLLFLLVWVYNQGELKGELKVATLTAELATARAEAKNAQINQQQLLDTQAKELTDVHLEEMGNLQRAADHDRASSDSLRGELAKLQTRLRNQPVDASGAGFQLSSATKAAMVLSDMFSSCSAERSELAGAFDESHARGLALEKRYDKARGQ</sequence>
<proteinExistence type="predicted"/>
<evidence type="ECO:0000256" key="1">
    <source>
        <dbReference type="SAM" id="Coils"/>
    </source>
</evidence>
<dbReference type="Pfam" id="PF10721">
    <property type="entry name" value="DUF2514"/>
    <property type="match status" value="1"/>
</dbReference>
<dbReference type="InterPro" id="IPR019659">
    <property type="entry name" value="DUF2514"/>
</dbReference>
<gene>
    <name evidence="2" type="ORF">phCDa_87</name>
</gene>